<feature type="region of interest" description="Disordered" evidence="5">
    <location>
        <begin position="530"/>
        <end position="549"/>
    </location>
</feature>
<evidence type="ECO:0000256" key="3">
    <source>
        <dbReference type="ARBA" id="ARBA00023125"/>
    </source>
</evidence>
<dbReference type="Gene3D" id="3.90.220.20">
    <property type="entry name" value="DNA methylase specificity domains"/>
    <property type="match status" value="2"/>
</dbReference>
<evidence type="ECO:0000313" key="7">
    <source>
        <dbReference type="EMBL" id="MDQ8206179.1"/>
    </source>
</evidence>
<feature type="domain" description="Type I restriction modification DNA specificity" evidence="6">
    <location>
        <begin position="141"/>
        <end position="188"/>
    </location>
</feature>
<feature type="coiled-coil region" evidence="4">
    <location>
        <begin position="465"/>
        <end position="492"/>
    </location>
</feature>
<evidence type="ECO:0000259" key="6">
    <source>
        <dbReference type="Pfam" id="PF01420"/>
    </source>
</evidence>
<organism evidence="7 8">
    <name type="scientific">Thalassobacterium maritimum</name>
    <dbReference type="NCBI Taxonomy" id="3041265"/>
    <lineage>
        <taxon>Bacteria</taxon>
        <taxon>Pseudomonadati</taxon>
        <taxon>Verrucomicrobiota</taxon>
        <taxon>Opitutia</taxon>
        <taxon>Puniceicoccales</taxon>
        <taxon>Coraliomargaritaceae</taxon>
        <taxon>Thalassobacterium</taxon>
    </lineage>
</organism>
<proteinExistence type="inferred from homology"/>
<evidence type="ECO:0000256" key="5">
    <source>
        <dbReference type="SAM" id="MobiDB-lite"/>
    </source>
</evidence>
<keyword evidence="2" id="KW-0680">Restriction system</keyword>
<keyword evidence="7" id="KW-0255">Endonuclease</keyword>
<reference evidence="7 8" key="1">
    <citation type="submission" date="2023-04" db="EMBL/GenBank/DDBJ databases">
        <title>A novel bacteria isolated from coastal sediment.</title>
        <authorList>
            <person name="Liu X.-J."/>
            <person name="Du Z.-J."/>
        </authorList>
    </citation>
    <scope>NUCLEOTIDE SEQUENCE [LARGE SCALE GENOMIC DNA]</scope>
    <source>
        <strain evidence="7 8">SDUM461003</strain>
    </source>
</reference>
<dbReference type="Proteomes" id="UP001225316">
    <property type="component" value="Unassembled WGS sequence"/>
</dbReference>
<dbReference type="InterPro" id="IPR051212">
    <property type="entry name" value="Type-I_RE_S_subunit"/>
</dbReference>
<dbReference type="InterPro" id="IPR044946">
    <property type="entry name" value="Restrct_endonuc_typeI_TRD_sf"/>
</dbReference>
<gene>
    <name evidence="7" type="ORF">QEH52_01565</name>
</gene>
<protein>
    <submittedName>
        <fullName evidence="7">Restriction endonuclease subunit S</fullName>
        <ecNumber evidence="7">3.1.21.-</ecNumber>
    </submittedName>
</protein>
<keyword evidence="3" id="KW-0238">DNA-binding</keyword>
<evidence type="ECO:0000256" key="4">
    <source>
        <dbReference type="SAM" id="Coils"/>
    </source>
</evidence>
<dbReference type="InterPro" id="IPR000055">
    <property type="entry name" value="Restrct_endonuc_typeI_TRD"/>
</dbReference>
<comment type="caution">
    <text evidence="7">The sequence shown here is derived from an EMBL/GenBank/DDBJ whole genome shotgun (WGS) entry which is preliminary data.</text>
</comment>
<dbReference type="PANTHER" id="PTHR43140">
    <property type="entry name" value="TYPE-1 RESTRICTION ENZYME ECOKI SPECIFICITY PROTEIN"/>
    <property type="match status" value="1"/>
</dbReference>
<dbReference type="Pfam" id="PF01420">
    <property type="entry name" value="Methylase_S"/>
    <property type="match status" value="2"/>
</dbReference>
<evidence type="ECO:0000313" key="8">
    <source>
        <dbReference type="Proteomes" id="UP001225316"/>
    </source>
</evidence>
<accession>A0ABU1APU1</accession>
<feature type="compositionally biased region" description="Basic residues" evidence="5">
    <location>
        <begin position="533"/>
        <end position="549"/>
    </location>
</feature>
<dbReference type="GO" id="GO:0004519">
    <property type="term" value="F:endonuclease activity"/>
    <property type="evidence" value="ECO:0007669"/>
    <property type="project" value="UniProtKB-KW"/>
</dbReference>
<dbReference type="PANTHER" id="PTHR43140:SF1">
    <property type="entry name" value="TYPE I RESTRICTION ENZYME ECOKI SPECIFICITY SUBUNIT"/>
    <property type="match status" value="1"/>
</dbReference>
<evidence type="ECO:0000256" key="1">
    <source>
        <dbReference type="ARBA" id="ARBA00010923"/>
    </source>
</evidence>
<keyword evidence="7" id="KW-0540">Nuclease</keyword>
<sequence length="549" mass="62053">MEEHLPTSWTSLLIEEALLPYENGRKIRQGWSPQCERFPSESNDDWGVLKTSAIQDGKFVEEENKHLPSNLEPREHLEVKPGDILMTCAGPRARCGVTCLVTSTRPRLLISGKMYQLRCDNSVIVSEFLESFLREWNTKKLIDKMKTGISDSGLNLTHGRFSTLEIPLPPLNEQRRIVAKIEELFSEIDAGVESLKTARARLGVYRQSLLKQAFEGKLTEKWRAQNPDKLEPAEQLLARIRSEREARYQQQLTDWQTAVEEWEAGGKEGKKPTKPRKLKEVENITDEELGVLPELPGEWAWTHPDLLAAYEPYALGIGPFGSNLKVTDYTTEGVPLVFIKNITRNNFGLEPRFVSQEKAAELKAHSAKPLDLLITKMGDPPGDCAIYPEHRPEAIITADCLKFRVLQGYCDRSFYCSFINSVLCRKQLGLITRGVAQKKISVERFKSTAVPLCSLPEQKEIVRILEEQFTAIEQNEAEIDAALQRAEALRQSILKKAFSGQLVPQDPNDEPASVLLERIRAEREAAEAELKAKKTVAKKATKKQARKKA</sequence>
<name>A0ABU1APU1_9BACT</name>
<dbReference type="EC" id="3.1.21.-" evidence="7"/>
<comment type="similarity">
    <text evidence="1">Belongs to the type-I restriction system S methylase family.</text>
</comment>
<feature type="domain" description="Type I restriction modification DNA specificity" evidence="6">
    <location>
        <begin position="397"/>
        <end position="476"/>
    </location>
</feature>
<keyword evidence="7" id="KW-0378">Hydrolase</keyword>
<dbReference type="EMBL" id="JARXHW010000002">
    <property type="protein sequence ID" value="MDQ8206179.1"/>
    <property type="molecule type" value="Genomic_DNA"/>
</dbReference>
<keyword evidence="4" id="KW-0175">Coiled coil</keyword>
<dbReference type="RefSeq" id="WP_308948302.1">
    <property type="nucleotide sequence ID" value="NZ_JARXHW010000002.1"/>
</dbReference>
<keyword evidence="8" id="KW-1185">Reference proteome</keyword>
<dbReference type="GO" id="GO:0016787">
    <property type="term" value="F:hydrolase activity"/>
    <property type="evidence" value="ECO:0007669"/>
    <property type="project" value="UniProtKB-KW"/>
</dbReference>
<dbReference type="SUPFAM" id="SSF116734">
    <property type="entry name" value="DNA methylase specificity domain"/>
    <property type="match status" value="2"/>
</dbReference>
<evidence type="ECO:0000256" key="2">
    <source>
        <dbReference type="ARBA" id="ARBA00022747"/>
    </source>
</evidence>